<evidence type="ECO:0000256" key="2">
    <source>
        <dbReference type="ARBA" id="ARBA00022490"/>
    </source>
</evidence>
<feature type="coiled-coil region" evidence="5">
    <location>
        <begin position="991"/>
        <end position="1071"/>
    </location>
</feature>
<reference evidence="9 10" key="2">
    <citation type="journal article" date="2024" name="G3 (Bethesda)">
        <title>The genome of the cryopelagic Antarctic bald notothen, Trematomus borchgrevinki.</title>
        <authorList>
            <person name="Rayamajhi N."/>
            <person name="Rivera-Colon A.G."/>
            <person name="Minhas B.F."/>
            <person name="Cheng C.C."/>
            <person name="Catchen J.M."/>
        </authorList>
    </citation>
    <scope>NUCLEOTIDE SEQUENCE [LARGE SCALE GENOMIC DNA]</scope>
    <source>
        <strain evidence="9">AGRC-2024</strain>
    </source>
</reference>
<evidence type="ECO:0000256" key="5">
    <source>
        <dbReference type="SAM" id="Coils"/>
    </source>
</evidence>
<dbReference type="Pfam" id="PF21670">
    <property type="entry name" value="HOOK_N_NuMA"/>
    <property type="match status" value="1"/>
</dbReference>
<keyword evidence="3" id="KW-0597">Phosphoprotein</keyword>
<sequence>MAMNLGLTALLSWVNSLKLSERDMTVDDLQDGTVLLKVVYMLKKEPNSCVSNTIEDRFKFIADFVERDCRFNAAKGTSLSWDNIKDGMHLTVEISKVLLLLVYHDMMNDRCTLNMMECESEREIANLTGCYVMESDGCVYLNKELDAYLARRFERRRPVYSLSSDDSPVVHRRQKVSFMDMQTVASSSSKSPLQDIMNTPKFQLRKIQREMMKERDYKDGLVRDLASNLALLTQRDSHIRQLQYRLEKLKEAYGDRENVIGDQINELQTKKNTLQMRLNEMLKENKDLKGNTSLMERKVDELADENGVLSSQVRTVCSQLAYFEAEVARLNETQATSKKEWTSETGQLQSELKQATAQKELLGEQLQILQGKISCLEDDINMATKEEVGENMGPIMEKDLLNTLREEIDILTHETMNNKNEIQAKEEKLAKLLLEKSNEQNIFQKEIQALNVRVEDLSSSLKQAEQEIRHKQELLAKTQHENVQHILQIEALGKQRAVLEEEVNWLREETTTKESKLELLKVENGKESEMLQNEIQTLRDQVQRLTDSLKTTVEQAQAKENLLTLKEIEISQENDTFQDVMTNSAKEIQGLREQIQAKEEHMVKLEQEGSAQSDMLQQEIKCLKTQLADMGDSLTEAQEKVQTQLVMLTKQEQESADQKELLHHQLSASEEEVRKMKEEIQATVEQVILLKSDGSEQSDLLHQEITILKMQVETLGSSLRKAEEDVQSKEDLLAQKEQDNIQQGETLQSLQEKVKQVEILQEQISSREDEIQNLKESQSEKESHILKAEEKLQILQTELSAFNQLLTDKDQHLNTLREEVTAQDNLIQKTKEEAEAKEKMLTDIKEACSNQTDDLQHEIQVLKEKVETTSQSRLDKEQMLLEAQQKSSEQTGLLQQQLDQYKETQAVEIRVKETEQAATFREKEALVQEKEVLMARILQTENNQKALEKQHEAVVFEKDRLAQATQAMERDNKEDEIQKLIESQSEKESHILKAEEKLQILQTELSAFNQLLTDKDQHLNTLREEVTAQANLIQKTREEAEAKEKMLTDIKEACSNQTDDLQHEIQVLKENVETTSQSRLDKEQMLLEAQKESSEQTGLLQQQLASVNAELEQYKETQAVEIRVKETEQAATFREKEALVQEKEVLMARILQTENNQKALEKQHEAVVFEKDRLAQATQAMERDNKEDEIQKLNRISE</sequence>
<dbReference type="Gene3D" id="1.10.287.1490">
    <property type="match status" value="1"/>
</dbReference>
<feature type="coiled-coil region" evidence="5">
    <location>
        <begin position="338"/>
        <end position="686"/>
    </location>
</feature>
<dbReference type="PANTHER" id="PTHR18902">
    <property type="entry name" value="NUCLEAR MITOTIC APPARATUS PROTEIN 1-RELATED"/>
    <property type="match status" value="1"/>
</dbReference>
<dbReference type="PANTHER" id="PTHR18902:SF24">
    <property type="entry name" value="NUCLEAR MITOTIC APPARATUS PROTEIN 1"/>
    <property type="match status" value="1"/>
</dbReference>
<evidence type="ECO:0000256" key="3">
    <source>
        <dbReference type="ARBA" id="ARBA00022553"/>
    </source>
</evidence>
<feature type="signal peptide" evidence="7">
    <location>
        <begin position="1"/>
        <end position="16"/>
    </location>
</feature>
<feature type="domain" description="Nuclear mitotic apparatus protein 1 N-terminal hook" evidence="8">
    <location>
        <begin position="6"/>
        <end position="152"/>
    </location>
</feature>
<comment type="subcellular location">
    <subcellularLocation>
        <location evidence="1">Cytoplasm</location>
    </subcellularLocation>
</comment>
<dbReference type="InterPro" id="IPR051841">
    <property type="entry name" value="MT-Golgi_org_protein"/>
</dbReference>
<keyword evidence="2" id="KW-0963">Cytoplasm</keyword>
<dbReference type="Proteomes" id="UP001619887">
    <property type="component" value="Unassembled WGS sequence"/>
</dbReference>
<dbReference type="GO" id="GO:0005737">
    <property type="term" value="C:cytoplasm"/>
    <property type="evidence" value="ECO:0007669"/>
    <property type="project" value="UniProtKB-SubCell"/>
</dbReference>
<feature type="coiled-coil region" evidence="5">
    <location>
        <begin position="923"/>
        <end position="950"/>
    </location>
</feature>
<evidence type="ECO:0000256" key="6">
    <source>
        <dbReference type="SAM" id="MobiDB-lite"/>
    </source>
</evidence>
<feature type="region of interest" description="Disordered" evidence="6">
    <location>
        <begin position="1179"/>
        <end position="1198"/>
    </location>
</feature>
<feature type="coiled-coil region" evidence="5">
    <location>
        <begin position="719"/>
        <end position="865"/>
    </location>
</feature>
<accession>A0ABD2GVQ7</accession>
<organism evidence="9 10">
    <name type="scientific">Pagothenia borchgrevinki</name>
    <name type="common">Bald rockcod</name>
    <name type="synonym">Trematomus borchgrevinki</name>
    <dbReference type="NCBI Taxonomy" id="8213"/>
    <lineage>
        <taxon>Eukaryota</taxon>
        <taxon>Metazoa</taxon>
        <taxon>Chordata</taxon>
        <taxon>Craniata</taxon>
        <taxon>Vertebrata</taxon>
        <taxon>Euteleostomi</taxon>
        <taxon>Actinopterygii</taxon>
        <taxon>Neopterygii</taxon>
        <taxon>Teleostei</taxon>
        <taxon>Neoteleostei</taxon>
        <taxon>Acanthomorphata</taxon>
        <taxon>Eupercaria</taxon>
        <taxon>Perciformes</taxon>
        <taxon>Notothenioidei</taxon>
        <taxon>Nototheniidae</taxon>
        <taxon>Pagothenia</taxon>
    </lineage>
</organism>
<keyword evidence="10" id="KW-1185">Reference proteome</keyword>
<proteinExistence type="predicted"/>
<protein>
    <recommendedName>
        <fullName evidence="8">Nuclear mitotic apparatus protein 1 N-terminal hook domain-containing protein</fullName>
    </recommendedName>
</protein>
<dbReference type="CDD" id="cd22224">
    <property type="entry name" value="HkD_NuMA"/>
    <property type="match status" value="1"/>
</dbReference>
<reference evidence="9 10" key="1">
    <citation type="journal article" date="2022" name="G3 (Bethesda)">
        <title>Evaluating Illumina-, Nanopore-, and PacBio-based genome assembly strategies with the bald notothen, Trematomus borchgrevinki.</title>
        <authorList>
            <person name="Rayamajhi N."/>
            <person name="Cheng C.C."/>
            <person name="Catchen J.M."/>
        </authorList>
    </citation>
    <scope>NUCLEOTIDE SEQUENCE [LARGE SCALE GENOMIC DNA]</scope>
    <source>
        <strain evidence="9">AGRC-2024</strain>
    </source>
</reference>
<comment type="caution">
    <text evidence="9">The sequence shown here is derived from an EMBL/GenBank/DDBJ whole genome shotgun (WGS) entry which is preliminary data.</text>
</comment>
<dbReference type="EMBL" id="JBIYXZ010002075">
    <property type="protein sequence ID" value="KAL3057228.1"/>
    <property type="molecule type" value="Genomic_DNA"/>
</dbReference>
<keyword evidence="7" id="KW-0732">Signal</keyword>
<evidence type="ECO:0000256" key="1">
    <source>
        <dbReference type="ARBA" id="ARBA00004496"/>
    </source>
</evidence>
<evidence type="ECO:0000256" key="7">
    <source>
        <dbReference type="SAM" id="SignalP"/>
    </source>
</evidence>
<dbReference type="InterPro" id="IPR048724">
    <property type="entry name" value="NuMA_N_HOOK"/>
</dbReference>
<keyword evidence="4 5" id="KW-0175">Coiled coil</keyword>
<feature type="chain" id="PRO_5044827302" description="Nuclear mitotic apparatus protein 1 N-terminal hook domain-containing protein" evidence="7">
    <location>
        <begin position="17"/>
        <end position="1198"/>
    </location>
</feature>
<name>A0ABD2GVQ7_PAGBO</name>
<feature type="compositionally biased region" description="Basic and acidic residues" evidence="6">
    <location>
        <begin position="1181"/>
        <end position="1198"/>
    </location>
</feature>
<gene>
    <name evidence="9" type="ORF">OYC64_007664</name>
</gene>
<feature type="coiled-coil region" evidence="5">
    <location>
        <begin position="1097"/>
        <end position="1163"/>
    </location>
</feature>
<evidence type="ECO:0000256" key="4">
    <source>
        <dbReference type="ARBA" id="ARBA00023054"/>
    </source>
</evidence>
<evidence type="ECO:0000259" key="8">
    <source>
        <dbReference type="Pfam" id="PF21670"/>
    </source>
</evidence>
<evidence type="ECO:0000313" key="9">
    <source>
        <dbReference type="EMBL" id="KAL3057228.1"/>
    </source>
</evidence>
<evidence type="ECO:0000313" key="10">
    <source>
        <dbReference type="Proteomes" id="UP001619887"/>
    </source>
</evidence>
<feature type="coiled-coil region" evidence="5">
    <location>
        <begin position="264"/>
        <end position="305"/>
    </location>
</feature>
<dbReference type="AlphaFoldDB" id="A0ABD2GVQ7"/>